<dbReference type="AlphaFoldDB" id="A0A226ESS1"/>
<evidence type="ECO:0000256" key="8">
    <source>
        <dbReference type="ARBA" id="ARBA00048367"/>
    </source>
</evidence>
<feature type="region of interest" description="Disordered" evidence="10">
    <location>
        <begin position="500"/>
        <end position="587"/>
    </location>
</feature>
<feature type="compositionally biased region" description="Polar residues" evidence="10">
    <location>
        <begin position="788"/>
        <end position="798"/>
    </location>
</feature>
<evidence type="ECO:0000256" key="10">
    <source>
        <dbReference type="SAM" id="MobiDB-lite"/>
    </source>
</evidence>
<comment type="caution">
    <text evidence="12">The sequence shown here is derived from an EMBL/GenBank/DDBJ whole genome shotgun (WGS) entry which is preliminary data.</text>
</comment>
<dbReference type="InterPro" id="IPR011009">
    <property type="entry name" value="Kinase-like_dom_sf"/>
</dbReference>
<reference evidence="12 13" key="1">
    <citation type="submission" date="2015-12" db="EMBL/GenBank/DDBJ databases">
        <title>The genome of Folsomia candida.</title>
        <authorList>
            <person name="Faddeeva A."/>
            <person name="Derks M.F."/>
            <person name="Anvar Y."/>
            <person name="Smit S."/>
            <person name="Van Straalen N."/>
            <person name="Roelofs D."/>
        </authorList>
    </citation>
    <scope>NUCLEOTIDE SEQUENCE [LARGE SCALE GENOMIC DNA]</scope>
    <source>
        <strain evidence="12 13">VU population</strain>
        <tissue evidence="12">Whole body</tissue>
    </source>
</reference>
<feature type="compositionally biased region" description="Low complexity" evidence="10">
    <location>
        <begin position="268"/>
        <end position="279"/>
    </location>
</feature>
<organism evidence="12 13">
    <name type="scientific">Folsomia candida</name>
    <name type="common">Springtail</name>
    <dbReference type="NCBI Taxonomy" id="158441"/>
    <lineage>
        <taxon>Eukaryota</taxon>
        <taxon>Metazoa</taxon>
        <taxon>Ecdysozoa</taxon>
        <taxon>Arthropoda</taxon>
        <taxon>Hexapoda</taxon>
        <taxon>Collembola</taxon>
        <taxon>Entomobryomorpha</taxon>
        <taxon>Isotomoidea</taxon>
        <taxon>Isotomidae</taxon>
        <taxon>Proisotominae</taxon>
        <taxon>Folsomia</taxon>
    </lineage>
</organism>
<keyword evidence="6 9" id="KW-0067">ATP-binding</keyword>
<dbReference type="InterPro" id="IPR008271">
    <property type="entry name" value="Ser/Thr_kinase_AS"/>
</dbReference>
<dbReference type="InterPro" id="IPR000719">
    <property type="entry name" value="Prot_kinase_dom"/>
</dbReference>
<dbReference type="OrthoDB" id="2018507at2759"/>
<comment type="catalytic activity">
    <reaction evidence="8">
        <text>L-seryl-[protein] + ATP = O-phospho-L-seryl-[protein] + ADP + H(+)</text>
        <dbReference type="Rhea" id="RHEA:17989"/>
        <dbReference type="Rhea" id="RHEA-COMP:9863"/>
        <dbReference type="Rhea" id="RHEA-COMP:11604"/>
        <dbReference type="ChEBI" id="CHEBI:15378"/>
        <dbReference type="ChEBI" id="CHEBI:29999"/>
        <dbReference type="ChEBI" id="CHEBI:30616"/>
        <dbReference type="ChEBI" id="CHEBI:83421"/>
        <dbReference type="ChEBI" id="CHEBI:456216"/>
        <dbReference type="EC" id="2.7.11.22"/>
    </reaction>
</comment>
<evidence type="ECO:0000256" key="4">
    <source>
        <dbReference type="ARBA" id="ARBA00022741"/>
    </source>
</evidence>
<sequence length="873" mass="96411">MEKYEPIGVVGEGSYGVVLKCRHRESGKSVAIKKFIDSEDDQNVRKIALREIRVLRKLRHENLVNLLEVFRRRKHLYLVFEFIDHTLLDELESKSKGLEGEVARKYVYQILRGLGFCHDNNIIHRDVKPENVLVSKNGIVKLCDFGFARNLCGPGEQLTDYVATRWYRAPELLVGDASYGKEVDIWAVGCLFAEMMTGEPLYPGDSDIDQLFLIAQCLGRLARRHLSIMSRNSAFRGFQFPPSRHGSTASTDSMSTAAARPKLAKLDSSSSSRHSSNSKGGKGSGAHRPTQAEKSVFSDLFPTWNDGEVTFLTLCLDPEPSGRPGCNALLRLPYFTHDNFPSRFINELNQKLQLEGRHPIPAYSTRKKRSVLGTLQHGANVVPGHHNVSHLTKKNPVYQGRLNLAETSNEPQPITTKYSDTFPPTTVQKTPQLIAAGKSNQIDNTTSSSQQQQLYKFSNLTRDQTFLVERGKGSLPRKNGEFFVTNQETRIPSLLSRKYSDDSLQNKNNGSLFLNSTSKSTPNIVTEGNSSNPQGHKEMKRFSIPQQQQQSQTNNSFTQGVTQPRKFSYSFPPPDSNGKEQQQQHHNSYMKEFDNENSGGIGTKLFQPLPVTTLTFSLNGGGVGGGYHNHPYSLSVATTSNSKSPNPPYLNVTSQQILKRTPSPTHHQNSNGASTRILKNSEFGNNTNSNYFPHTHFSTNNMNGNSNGGRYPVSFYQANNSNNGNNNFANNAKSLPATVFGSSMILKNHTDFGGGGNSGGETSSFLPRMPGKTFTGSGGSVKEEEGPSSYSKAGTNSLPRRRESMTNSRMLWGEQQELGSPPGKSSGVTLLSNIKGVTSTKLSNGSGDHILLTTSTTTNNNPRHFSTYGTQLY</sequence>
<evidence type="ECO:0000259" key="11">
    <source>
        <dbReference type="PROSITE" id="PS50011"/>
    </source>
</evidence>
<name>A0A226ESS1_FOLCA</name>
<dbReference type="InterPro" id="IPR017441">
    <property type="entry name" value="Protein_kinase_ATP_BS"/>
</dbReference>
<gene>
    <name evidence="12" type="ORF">Fcan01_04175</name>
</gene>
<dbReference type="PROSITE" id="PS50011">
    <property type="entry name" value="PROTEIN_KINASE_DOM"/>
    <property type="match status" value="1"/>
</dbReference>
<dbReference type="SUPFAM" id="SSF56112">
    <property type="entry name" value="Protein kinase-like (PK-like)"/>
    <property type="match status" value="1"/>
</dbReference>
<keyword evidence="3" id="KW-0808">Transferase</keyword>
<keyword evidence="2" id="KW-0723">Serine/threonine-protein kinase</keyword>
<feature type="region of interest" description="Disordered" evidence="10">
    <location>
        <begin position="240"/>
        <end position="291"/>
    </location>
</feature>
<dbReference type="SMART" id="SM00220">
    <property type="entry name" value="S_TKc"/>
    <property type="match status" value="1"/>
</dbReference>
<evidence type="ECO:0000256" key="6">
    <source>
        <dbReference type="ARBA" id="ARBA00022840"/>
    </source>
</evidence>
<evidence type="ECO:0000313" key="13">
    <source>
        <dbReference type="Proteomes" id="UP000198287"/>
    </source>
</evidence>
<feature type="binding site" evidence="9">
    <location>
        <position position="34"/>
    </location>
    <ligand>
        <name>ATP</name>
        <dbReference type="ChEBI" id="CHEBI:30616"/>
    </ligand>
</feature>
<keyword evidence="13" id="KW-1185">Reference proteome</keyword>
<dbReference type="Gene3D" id="1.10.510.10">
    <property type="entry name" value="Transferase(Phosphotransferase) domain 1"/>
    <property type="match status" value="1"/>
</dbReference>
<dbReference type="EMBL" id="LNIX01000002">
    <property type="protein sequence ID" value="OXA60549.1"/>
    <property type="molecule type" value="Genomic_DNA"/>
</dbReference>
<feature type="domain" description="Protein kinase" evidence="11">
    <location>
        <begin position="4"/>
        <end position="335"/>
    </location>
</feature>
<dbReference type="PANTHER" id="PTHR24055">
    <property type="entry name" value="MITOGEN-ACTIVATED PROTEIN KINASE"/>
    <property type="match status" value="1"/>
</dbReference>
<evidence type="ECO:0000313" key="12">
    <source>
        <dbReference type="EMBL" id="OXA60549.1"/>
    </source>
</evidence>
<dbReference type="InterPro" id="IPR050117">
    <property type="entry name" value="MAPK"/>
</dbReference>
<proteinExistence type="predicted"/>
<dbReference type="PROSITE" id="PS00107">
    <property type="entry name" value="PROTEIN_KINASE_ATP"/>
    <property type="match status" value="1"/>
</dbReference>
<feature type="compositionally biased region" description="Polar residues" evidence="10">
    <location>
        <begin position="502"/>
        <end position="534"/>
    </location>
</feature>
<dbReference type="Proteomes" id="UP000198287">
    <property type="component" value="Unassembled WGS sequence"/>
</dbReference>
<feature type="compositionally biased region" description="Low complexity" evidence="10">
    <location>
        <begin position="247"/>
        <end position="259"/>
    </location>
</feature>
<evidence type="ECO:0000256" key="9">
    <source>
        <dbReference type="PROSITE-ProRule" id="PRU10141"/>
    </source>
</evidence>
<dbReference type="EC" id="2.7.11.22" evidence="1"/>
<dbReference type="FunFam" id="1.10.510.10:FF:000624">
    <property type="entry name" value="Mitogen-activated protein kinase"/>
    <property type="match status" value="1"/>
</dbReference>
<dbReference type="FunFam" id="3.30.200.20:FF:000049">
    <property type="entry name" value="cyclin-dependent kinase-like 1 isoform X1"/>
    <property type="match status" value="1"/>
</dbReference>
<evidence type="ECO:0000256" key="1">
    <source>
        <dbReference type="ARBA" id="ARBA00012425"/>
    </source>
</evidence>
<dbReference type="Pfam" id="PF00069">
    <property type="entry name" value="Pkinase"/>
    <property type="match status" value="1"/>
</dbReference>
<dbReference type="STRING" id="158441.A0A226ESS1"/>
<keyword evidence="4 9" id="KW-0547">Nucleotide-binding</keyword>
<feature type="compositionally biased region" description="Low complexity" evidence="10">
    <location>
        <begin position="546"/>
        <end position="559"/>
    </location>
</feature>
<dbReference type="GO" id="GO:0004693">
    <property type="term" value="F:cyclin-dependent protein serine/threonine kinase activity"/>
    <property type="evidence" value="ECO:0007669"/>
    <property type="project" value="UniProtKB-EC"/>
</dbReference>
<keyword evidence="5 12" id="KW-0418">Kinase</keyword>
<evidence type="ECO:0000256" key="5">
    <source>
        <dbReference type="ARBA" id="ARBA00022777"/>
    </source>
</evidence>
<dbReference type="GO" id="GO:0005524">
    <property type="term" value="F:ATP binding"/>
    <property type="evidence" value="ECO:0007669"/>
    <property type="project" value="UniProtKB-UniRule"/>
</dbReference>
<comment type="catalytic activity">
    <reaction evidence="7">
        <text>L-threonyl-[protein] + ATP = O-phospho-L-threonyl-[protein] + ADP + H(+)</text>
        <dbReference type="Rhea" id="RHEA:46608"/>
        <dbReference type="Rhea" id="RHEA-COMP:11060"/>
        <dbReference type="Rhea" id="RHEA-COMP:11605"/>
        <dbReference type="ChEBI" id="CHEBI:15378"/>
        <dbReference type="ChEBI" id="CHEBI:30013"/>
        <dbReference type="ChEBI" id="CHEBI:30616"/>
        <dbReference type="ChEBI" id="CHEBI:61977"/>
        <dbReference type="ChEBI" id="CHEBI:456216"/>
        <dbReference type="EC" id="2.7.11.22"/>
    </reaction>
</comment>
<protein>
    <recommendedName>
        <fullName evidence="1">cyclin-dependent kinase</fullName>
        <ecNumber evidence="1">2.7.11.22</ecNumber>
    </recommendedName>
</protein>
<feature type="region of interest" description="Disordered" evidence="10">
    <location>
        <begin position="752"/>
        <end position="803"/>
    </location>
</feature>
<dbReference type="PROSITE" id="PS00108">
    <property type="entry name" value="PROTEIN_KINASE_ST"/>
    <property type="match status" value="1"/>
</dbReference>
<accession>A0A226ESS1</accession>
<evidence type="ECO:0000256" key="3">
    <source>
        <dbReference type="ARBA" id="ARBA00022679"/>
    </source>
</evidence>
<evidence type="ECO:0000256" key="7">
    <source>
        <dbReference type="ARBA" id="ARBA00047811"/>
    </source>
</evidence>
<dbReference type="Gene3D" id="3.30.200.20">
    <property type="entry name" value="Phosphorylase Kinase, domain 1"/>
    <property type="match status" value="1"/>
</dbReference>
<evidence type="ECO:0000256" key="2">
    <source>
        <dbReference type="ARBA" id="ARBA00022527"/>
    </source>
</evidence>